<dbReference type="AlphaFoldDB" id="S3TFI8"/>
<evidence type="ECO:0000256" key="3">
    <source>
        <dbReference type="ARBA" id="ARBA00023125"/>
    </source>
</evidence>
<evidence type="ECO:0000313" key="7">
    <source>
        <dbReference type="Proteomes" id="UP000014559"/>
    </source>
</evidence>
<dbReference type="GO" id="GO:0000976">
    <property type="term" value="F:transcription cis-regulatory region binding"/>
    <property type="evidence" value="ECO:0007669"/>
    <property type="project" value="TreeGrafter"/>
</dbReference>
<dbReference type="Proteomes" id="UP000014559">
    <property type="component" value="Unassembled WGS sequence"/>
</dbReference>
<evidence type="ECO:0000256" key="1">
    <source>
        <dbReference type="ARBA" id="ARBA00009437"/>
    </source>
</evidence>
<organism evidence="6 7">
    <name type="scientific">Acinetobacter colistiniresistens</name>
    <dbReference type="NCBI Taxonomy" id="280145"/>
    <lineage>
        <taxon>Bacteria</taxon>
        <taxon>Pseudomonadati</taxon>
        <taxon>Pseudomonadota</taxon>
        <taxon>Gammaproteobacteria</taxon>
        <taxon>Moraxellales</taxon>
        <taxon>Moraxellaceae</taxon>
        <taxon>Acinetobacter</taxon>
    </lineage>
</organism>
<dbReference type="GO" id="GO:0003700">
    <property type="term" value="F:DNA-binding transcription factor activity"/>
    <property type="evidence" value="ECO:0007669"/>
    <property type="project" value="InterPro"/>
</dbReference>
<sequence length="332" mass="38154">MHESFLLEASTKVDEIRLNLFRSNLNKKWNNIKVLEIKDLETFIYAVENSTLTVTSEQLGIDQSTVTKRINNIEQKLKGKLFNRKSRPLQLTQLGEKVYFKGRYILEQMQQLEHFSLQEEVSFQEKIKIGIPVTLVDDLCEYVYKKYKNDHYLTELEIQSGWGRSLIQQVAEGELALAIVMIPSNIHLANDLLFMNIGTLPLVIVSVKSGVKEHSSLERCSKKGWVIHPEGCCFRESLNKKLNEQKLLLYANKEIFGVEAQLNSILNGDGLGVFPKPFFDQHVISSPDLEIVAVNDFNISLNVGIIYADQSYLEEVNYFARILKARYFSKQE</sequence>
<dbReference type="EMBL" id="ATGK01000008">
    <property type="protein sequence ID" value="EPG39673.1"/>
    <property type="molecule type" value="Genomic_DNA"/>
</dbReference>
<dbReference type="PANTHER" id="PTHR30126:SF39">
    <property type="entry name" value="HTH-TYPE TRANSCRIPTIONAL REGULATOR CYSL"/>
    <property type="match status" value="1"/>
</dbReference>
<comment type="similarity">
    <text evidence="1">Belongs to the LysR transcriptional regulatory family.</text>
</comment>
<accession>S3TFI8</accession>
<dbReference type="PATRIC" id="fig|1217696.3.peg.952"/>
<dbReference type="CDD" id="cd05466">
    <property type="entry name" value="PBP2_LTTR_substrate"/>
    <property type="match status" value="1"/>
</dbReference>
<dbReference type="PROSITE" id="PS50931">
    <property type="entry name" value="HTH_LYSR"/>
    <property type="match status" value="1"/>
</dbReference>
<evidence type="ECO:0000256" key="4">
    <source>
        <dbReference type="ARBA" id="ARBA00023163"/>
    </source>
</evidence>
<evidence type="ECO:0000313" key="6">
    <source>
        <dbReference type="EMBL" id="EPG39673.1"/>
    </source>
</evidence>
<dbReference type="InterPro" id="IPR005119">
    <property type="entry name" value="LysR_subst-bd"/>
</dbReference>
<dbReference type="PANTHER" id="PTHR30126">
    <property type="entry name" value="HTH-TYPE TRANSCRIPTIONAL REGULATOR"/>
    <property type="match status" value="1"/>
</dbReference>
<comment type="caution">
    <text evidence="6">The sequence shown here is derived from an EMBL/GenBank/DDBJ whole genome shotgun (WGS) entry which is preliminary data.</text>
</comment>
<keyword evidence="2" id="KW-0805">Transcription regulation</keyword>
<dbReference type="InterPro" id="IPR036388">
    <property type="entry name" value="WH-like_DNA-bd_sf"/>
</dbReference>
<name>S3TFI8_9GAMM</name>
<dbReference type="SUPFAM" id="SSF46785">
    <property type="entry name" value="Winged helix' DNA-binding domain"/>
    <property type="match status" value="1"/>
</dbReference>
<dbReference type="Gene3D" id="3.40.190.10">
    <property type="entry name" value="Periplasmic binding protein-like II"/>
    <property type="match status" value="2"/>
</dbReference>
<keyword evidence="4" id="KW-0804">Transcription</keyword>
<dbReference type="HOGENOM" id="CLU_039613_6_5_6"/>
<evidence type="ECO:0000259" key="5">
    <source>
        <dbReference type="PROSITE" id="PS50931"/>
    </source>
</evidence>
<gene>
    <name evidence="6" type="ORF">F907_00980</name>
</gene>
<evidence type="ECO:0000256" key="2">
    <source>
        <dbReference type="ARBA" id="ARBA00023015"/>
    </source>
</evidence>
<dbReference type="InterPro" id="IPR036390">
    <property type="entry name" value="WH_DNA-bd_sf"/>
</dbReference>
<protein>
    <recommendedName>
        <fullName evidence="5">HTH lysR-type domain-containing protein</fullName>
    </recommendedName>
</protein>
<keyword evidence="3" id="KW-0238">DNA-binding</keyword>
<dbReference type="Pfam" id="PF03466">
    <property type="entry name" value="LysR_substrate"/>
    <property type="match status" value="1"/>
</dbReference>
<reference evidence="6 7" key="1">
    <citation type="submission" date="2013-06" db="EMBL/GenBank/DDBJ databases">
        <title>The Genome Sequence of Acinetobacter sp. NIPH 2036.</title>
        <authorList>
            <consortium name="The Broad Institute Genome Sequencing Platform"/>
            <consortium name="The Broad Institute Genome Sequencing Center for Infectious Disease"/>
            <person name="Cerqueira G."/>
            <person name="Feldgarden M."/>
            <person name="Courvalin P."/>
            <person name="Perichon B."/>
            <person name="Grillot-Courvalin C."/>
            <person name="Clermont D."/>
            <person name="Rocha E."/>
            <person name="Yoon E.-J."/>
            <person name="Nemec A."/>
            <person name="Young S.K."/>
            <person name="Zeng Q."/>
            <person name="Gargeya S."/>
            <person name="Fitzgerald M."/>
            <person name="Abouelleil A."/>
            <person name="Alvarado L."/>
            <person name="Berlin A.M."/>
            <person name="Chapman S.B."/>
            <person name="Dewar J."/>
            <person name="Goldberg J."/>
            <person name="Griggs A."/>
            <person name="Gujja S."/>
            <person name="Hansen M."/>
            <person name="Howarth C."/>
            <person name="Imamovic A."/>
            <person name="Larimer J."/>
            <person name="McCowan C."/>
            <person name="Murphy C."/>
            <person name="Pearson M."/>
            <person name="Priest M."/>
            <person name="Roberts A."/>
            <person name="Saif S."/>
            <person name="Shea T."/>
            <person name="Sykes S."/>
            <person name="Wortman J."/>
            <person name="Nusbaum C."/>
            <person name="Birren B."/>
        </authorList>
    </citation>
    <scope>NUCLEOTIDE SEQUENCE [LARGE SCALE GENOMIC DNA]</scope>
    <source>
        <strain evidence="6 7">NIPH 2036</strain>
    </source>
</reference>
<dbReference type="Gene3D" id="1.10.10.10">
    <property type="entry name" value="Winged helix-like DNA-binding domain superfamily/Winged helix DNA-binding domain"/>
    <property type="match status" value="1"/>
</dbReference>
<dbReference type="Pfam" id="PF00126">
    <property type="entry name" value="HTH_1"/>
    <property type="match status" value="1"/>
</dbReference>
<proteinExistence type="inferred from homology"/>
<dbReference type="InterPro" id="IPR000847">
    <property type="entry name" value="LysR_HTH_N"/>
</dbReference>
<dbReference type="SUPFAM" id="SSF53850">
    <property type="entry name" value="Periplasmic binding protein-like II"/>
    <property type="match status" value="1"/>
</dbReference>
<feature type="domain" description="HTH lysR-type" evidence="5">
    <location>
        <begin position="35"/>
        <end position="92"/>
    </location>
</feature>